<proteinExistence type="predicted"/>
<dbReference type="EMBL" id="LJSN01000002">
    <property type="protein sequence ID" value="PNE41461.1"/>
    <property type="molecule type" value="Genomic_DNA"/>
</dbReference>
<gene>
    <name evidence="2" type="ORF">AOB60_12485</name>
</gene>
<sequence>MTAHRDPDTIAADLAELRRLLDVRTATVDGQLRLQAQRCEQNTRDADELQARITRLESRRWPLPSLAALTGLAAMAAALWQASGR</sequence>
<evidence type="ECO:0000313" key="3">
    <source>
        <dbReference type="Proteomes" id="UP000236047"/>
    </source>
</evidence>
<protein>
    <submittedName>
        <fullName evidence="2">Uncharacterized protein</fullName>
    </submittedName>
</protein>
<reference evidence="3" key="1">
    <citation type="submission" date="2015-09" db="EMBL/GenBank/DDBJ databases">
        <authorList>
            <person name="Graham D.E."/>
            <person name="Mahan K.M."/>
            <person name="Klingeman D.M."/>
            <person name="Fida T."/>
            <person name="Giannone R.J."/>
            <person name="Hettich R.L."/>
            <person name="Parry R.J."/>
            <person name="Spain J.C."/>
        </authorList>
    </citation>
    <scope>NUCLEOTIDE SEQUENCE [LARGE SCALE GENOMIC DNA]</scope>
    <source>
        <strain evidence="3">JCM 4701</strain>
    </source>
</reference>
<feature type="transmembrane region" description="Helical" evidence="1">
    <location>
        <begin position="61"/>
        <end position="82"/>
    </location>
</feature>
<dbReference type="Proteomes" id="UP000236047">
    <property type="component" value="Unassembled WGS sequence"/>
</dbReference>
<keyword evidence="1" id="KW-1133">Transmembrane helix</keyword>
<accession>A0A2N8PKD9</accession>
<evidence type="ECO:0000256" key="1">
    <source>
        <dbReference type="SAM" id="Phobius"/>
    </source>
</evidence>
<name>A0A2N8PKD9_STRNR</name>
<dbReference type="RefSeq" id="WP_039637921.1">
    <property type="nucleotide sequence ID" value="NZ_LJSN01000002.1"/>
</dbReference>
<dbReference type="AlphaFoldDB" id="A0A2N8PKD9"/>
<keyword evidence="1" id="KW-0472">Membrane</keyword>
<keyword evidence="3" id="KW-1185">Reference proteome</keyword>
<keyword evidence="1" id="KW-0812">Transmembrane</keyword>
<organism evidence="2 3">
    <name type="scientific">Streptomyces noursei</name>
    <name type="common">Streptomyces albulus</name>
    <dbReference type="NCBI Taxonomy" id="1971"/>
    <lineage>
        <taxon>Bacteria</taxon>
        <taxon>Bacillati</taxon>
        <taxon>Actinomycetota</taxon>
        <taxon>Actinomycetes</taxon>
        <taxon>Kitasatosporales</taxon>
        <taxon>Streptomycetaceae</taxon>
        <taxon>Streptomyces</taxon>
    </lineage>
</organism>
<evidence type="ECO:0000313" key="2">
    <source>
        <dbReference type="EMBL" id="PNE41461.1"/>
    </source>
</evidence>
<comment type="caution">
    <text evidence="2">The sequence shown here is derived from an EMBL/GenBank/DDBJ whole genome shotgun (WGS) entry which is preliminary data.</text>
</comment>